<protein>
    <recommendedName>
        <fullName evidence="4">Stc1 domain-containing protein</fullName>
    </recommendedName>
</protein>
<proteinExistence type="predicted"/>
<evidence type="ECO:0000256" key="1">
    <source>
        <dbReference type="SAM" id="MobiDB-lite"/>
    </source>
</evidence>
<dbReference type="AlphaFoldDB" id="A0A6A5WLW4"/>
<evidence type="ECO:0000313" key="2">
    <source>
        <dbReference type="EMBL" id="KAF2000055.1"/>
    </source>
</evidence>
<feature type="region of interest" description="Disordered" evidence="1">
    <location>
        <begin position="147"/>
        <end position="205"/>
    </location>
</feature>
<dbReference type="EMBL" id="ML977591">
    <property type="protein sequence ID" value="KAF2000055.1"/>
    <property type="molecule type" value="Genomic_DNA"/>
</dbReference>
<accession>A0A6A5WLW4</accession>
<gene>
    <name evidence="2" type="ORF">P154DRAFT_620465</name>
</gene>
<sequence length="205" mass="23316">MPKHKRAPTPTRTAHSPTVFNNLIYKNLSDAPLPIDLNTAIFFPPTITTKWSTFACLYCRNLYEGTRIPVVNRKPGQGEPEQLFLCVECWKVQVWEKEGSRRERLMGKEERPVGVGEVIRGDEGGSREDEFSRDTLRNILGREGAKESMNECTDEIMKESEGEKERARESVEGNGRENVRGQGRNRGRGRGRWGGVSRRLEAIPE</sequence>
<evidence type="ECO:0008006" key="4">
    <source>
        <dbReference type="Google" id="ProtNLM"/>
    </source>
</evidence>
<feature type="compositionally biased region" description="Basic and acidic residues" evidence="1">
    <location>
        <begin position="147"/>
        <end position="179"/>
    </location>
</feature>
<reference evidence="2" key="1">
    <citation type="journal article" date="2020" name="Stud. Mycol.">
        <title>101 Dothideomycetes genomes: a test case for predicting lifestyles and emergence of pathogens.</title>
        <authorList>
            <person name="Haridas S."/>
            <person name="Albert R."/>
            <person name="Binder M."/>
            <person name="Bloem J."/>
            <person name="Labutti K."/>
            <person name="Salamov A."/>
            <person name="Andreopoulos B."/>
            <person name="Baker S."/>
            <person name="Barry K."/>
            <person name="Bills G."/>
            <person name="Bluhm B."/>
            <person name="Cannon C."/>
            <person name="Castanera R."/>
            <person name="Culley D."/>
            <person name="Daum C."/>
            <person name="Ezra D."/>
            <person name="Gonzalez J."/>
            <person name="Henrissat B."/>
            <person name="Kuo A."/>
            <person name="Liang C."/>
            <person name="Lipzen A."/>
            <person name="Lutzoni F."/>
            <person name="Magnuson J."/>
            <person name="Mondo S."/>
            <person name="Nolan M."/>
            <person name="Ohm R."/>
            <person name="Pangilinan J."/>
            <person name="Park H.-J."/>
            <person name="Ramirez L."/>
            <person name="Alfaro M."/>
            <person name="Sun H."/>
            <person name="Tritt A."/>
            <person name="Yoshinaga Y."/>
            <person name="Zwiers L.-H."/>
            <person name="Turgeon B."/>
            <person name="Goodwin S."/>
            <person name="Spatafora J."/>
            <person name="Crous P."/>
            <person name="Grigoriev I."/>
        </authorList>
    </citation>
    <scope>NUCLEOTIDE SEQUENCE</scope>
    <source>
        <strain evidence="2">CBS 123094</strain>
    </source>
</reference>
<organism evidence="2 3">
    <name type="scientific">Amniculicola lignicola CBS 123094</name>
    <dbReference type="NCBI Taxonomy" id="1392246"/>
    <lineage>
        <taxon>Eukaryota</taxon>
        <taxon>Fungi</taxon>
        <taxon>Dikarya</taxon>
        <taxon>Ascomycota</taxon>
        <taxon>Pezizomycotina</taxon>
        <taxon>Dothideomycetes</taxon>
        <taxon>Pleosporomycetidae</taxon>
        <taxon>Pleosporales</taxon>
        <taxon>Amniculicolaceae</taxon>
        <taxon>Amniculicola</taxon>
    </lineage>
</organism>
<name>A0A6A5WLW4_9PLEO</name>
<dbReference type="Proteomes" id="UP000799779">
    <property type="component" value="Unassembled WGS sequence"/>
</dbReference>
<keyword evidence="3" id="KW-1185">Reference proteome</keyword>
<evidence type="ECO:0000313" key="3">
    <source>
        <dbReference type="Proteomes" id="UP000799779"/>
    </source>
</evidence>